<reference evidence="2 3" key="1">
    <citation type="submission" date="2023-02" db="EMBL/GenBank/DDBJ databases">
        <title>LHISI_Scaffold_Assembly.</title>
        <authorList>
            <person name="Stuart O.P."/>
            <person name="Cleave R."/>
            <person name="Magrath M.J.L."/>
            <person name="Mikheyev A.S."/>
        </authorList>
    </citation>
    <scope>NUCLEOTIDE SEQUENCE [LARGE SCALE GENOMIC DNA]</scope>
    <source>
        <strain evidence="2">Daus_M_001</strain>
        <tissue evidence="2">Leg muscle</tissue>
    </source>
</reference>
<name>A0ABQ9HVZ1_9NEOP</name>
<comment type="caution">
    <text evidence="2">The sequence shown here is derived from an EMBL/GenBank/DDBJ whole genome shotgun (WGS) entry which is preliminary data.</text>
</comment>
<feature type="domain" description="PiggyBac transposable element-derived protein" evidence="1">
    <location>
        <begin position="52"/>
        <end position="154"/>
    </location>
</feature>
<evidence type="ECO:0000313" key="2">
    <source>
        <dbReference type="EMBL" id="KAJ8888553.1"/>
    </source>
</evidence>
<gene>
    <name evidence="2" type="ORF">PR048_008044</name>
</gene>
<dbReference type="PANTHER" id="PTHR46599:SF3">
    <property type="entry name" value="PIGGYBAC TRANSPOSABLE ELEMENT-DERIVED PROTEIN 4"/>
    <property type="match status" value="1"/>
</dbReference>
<keyword evidence="3" id="KW-1185">Reference proteome</keyword>
<dbReference type="InterPro" id="IPR029526">
    <property type="entry name" value="PGBD"/>
</dbReference>
<proteinExistence type="predicted"/>
<dbReference type="Proteomes" id="UP001159363">
    <property type="component" value="Chromosome 3"/>
</dbReference>
<organism evidence="2 3">
    <name type="scientific">Dryococelus australis</name>
    <dbReference type="NCBI Taxonomy" id="614101"/>
    <lineage>
        <taxon>Eukaryota</taxon>
        <taxon>Metazoa</taxon>
        <taxon>Ecdysozoa</taxon>
        <taxon>Arthropoda</taxon>
        <taxon>Hexapoda</taxon>
        <taxon>Insecta</taxon>
        <taxon>Pterygota</taxon>
        <taxon>Neoptera</taxon>
        <taxon>Polyneoptera</taxon>
        <taxon>Phasmatodea</taxon>
        <taxon>Verophasmatodea</taxon>
        <taxon>Anareolatae</taxon>
        <taxon>Phasmatidae</taxon>
        <taxon>Eurycanthinae</taxon>
        <taxon>Dryococelus</taxon>
    </lineage>
</organism>
<sequence length="157" mass="18524">MEMYLTQDMADEVILHTNIKLRTLQGKYSRKNKPELADLDCVEFDALLVFKSNHEDLQALFATDVTEWEIFRCIMSVKRLLILLAYLRFDNPEDKEQLKENDPSAAILWIFNELVKNSQLSYSFGELACNDKMLVDFRGHCRFRIYMQNKPSKFESK</sequence>
<dbReference type="Pfam" id="PF13843">
    <property type="entry name" value="DDE_Tnp_1_7"/>
    <property type="match status" value="1"/>
</dbReference>
<evidence type="ECO:0000259" key="1">
    <source>
        <dbReference type="Pfam" id="PF13843"/>
    </source>
</evidence>
<accession>A0ABQ9HVZ1</accession>
<dbReference type="PANTHER" id="PTHR46599">
    <property type="entry name" value="PIGGYBAC TRANSPOSABLE ELEMENT-DERIVED PROTEIN 4"/>
    <property type="match status" value="1"/>
</dbReference>
<dbReference type="EMBL" id="JARBHB010000003">
    <property type="protein sequence ID" value="KAJ8888553.1"/>
    <property type="molecule type" value="Genomic_DNA"/>
</dbReference>
<protein>
    <recommendedName>
        <fullName evidence="1">PiggyBac transposable element-derived protein domain-containing protein</fullName>
    </recommendedName>
</protein>
<evidence type="ECO:0000313" key="3">
    <source>
        <dbReference type="Proteomes" id="UP001159363"/>
    </source>
</evidence>